<dbReference type="Proteomes" id="UP000694050">
    <property type="component" value="Unassembled WGS sequence"/>
</dbReference>
<organism evidence="2 3">
    <name type="scientific">Fusarium oxysporum f. sp. rapae</name>
    <dbReference type="NCBI Taxonomy" id="485398"/>
    <lineage>
        <taxon>Eukaryota</taxon>
        <taxon>Fungi</taxon>
        <taxon>Dikarya</taxon>
        <taxon>Ascomycota</taxon>
        <taxon>Pezizomycotina</taxon>
        <taxon>Sordariomycetes</taxon>
        <taxon>Hypocreomycetidae</taxon>
        <taxon>Hypocreales</taxon>
        <taxon>Nectriaceae</taxon>
        <taxon>Fusarium</taxon>
        <taxon>Fusarium oxysporum species complex</taxon>
    </lineage>
</organism>
<feature type="domain" description="Ubiquitin-like" evidence="1">
    <location>
        <begin position="13"/>
        <end position="83"/>
    </location>
</feature>
<dbReference type="EMBL" id="JAELUQ010000009">
    <property type="protein sequence ID" value="KAG7408458.1"/>
    <property type="molecule type" value="Genomic_DNA"/>
</dbReference>
<accession>A0A8J5NNU7</accession>
<comment type="caution">
    <text evidence="2">The sequence shown here is derived from an EMBL/GenBank/DDBJ whole genome shotgun (WGS) entry which is preliminary data.</text>
</comment>
<name>A0A8J5NNU7_FUSOX</name>
<evidence type="ECO:0000313" key="3">
    <source>
        <dbReference type="Proteomes" id="UP000694050"/>
    </source>
</evidence>
<sequence length="517" mass="59084">MSDDPKSSSGSQITFKVAVVRESQYEIITMDPNSTVSDLRNRLRGFFEKAVADESPLRFSGKGMKNDETLSTQKVKRNDTIYIDPWRKRLKELGYTNPAISFSGLPPGYLHHRLTKTIDAIREGNIPIKTTTILEPKNYLRDWWLSPLGDDLRTAKALLFRAKEVFDDKKYTGWGRGDLYFLKNGGLQLLKEGTTAALPGNGEIYDNGRYYLGQGESGQFIRNVEDWSLVKQLERSHNRQWCIIDSFLVRTAWIRDRFTVHNFEVWDHRGEEKLGEVVESEVTELTAASCSGYKIINPNLMATYGGCHDDDGPNGFIHIWNISEARCIGKHSLYEAAEYGDEVAKYGDDIDDHAKVRLVELDFFPMLKPAVDFIKSSNYWEQFSDGTVLAIVQDNPGFAIATHKGQVIKEPPMLYRIAAGERVEEDFDWAVHYFWLNRFIVTHLAIKGQKPDSEMSVFKISSNIGTPLVNLRIPLEDSSLCDWHLDPMGRMIVSVYQKQRIDRRCGELEAQQTEKMI</sequence>
<dbReference type="CDD" id="cd17039">
    <property type="entry name" value="Ubl_ubiquitin_like"/>
    <property type="match status" value="1"/>
</dbReference>
<proteinExistence type="predicted"/>
<dbReference type="AlphaFoldDB" id="A0A8J5NNU7"/>
<dbReference type="InterPro" id="IPR000626">
    <property type="entry name" value="Ubiquitin-like_dom"/>
</dbReference>
<protein>
    <recommendedName>
        <fullName evidence="1">Ubiquitin-like domain-containing protein</fullName>
    </recommendedName>
</protein>
<evidence type="ECO:0000313" key="2">
    <source>
        <dbReference type="EMBL" id="KAG7408458.1"/>
    </source>
</evidence>
<dbReference type="PROSITE" id="PS50053">
    <property type="entry name" value="UBIQUITIN_2"/>
    <property type="match status" value="1"/>
</dbReference>
<reference evidence="2" key="1">
    <citation type="submission" date="2021-04" db="EMBL/GenBank/DDBJ databases">
        <title>First draft genome resource for Brassicaceae pathogens Fusarium oxysporum f. sp. raphani and Fusarium oxysporum f. sp. rapae.</title>
        <authorList>
            <person name="Asai S."/>
        </authorList>
    </citation>
    <scope>NUCLEOTIDE SEQUENCE</scope>
    <source>
        <strain evidence="2">Tf1208</strain>
    </source>
</reference>
<gene>
    <name evidence="2" type="ORF">Forpe1208_v011999</name>
</gene>
<evidence type="ECO:0000259" key="1">
    <source>
        <dbReference type="PROSITE" id="PS50053"/>
    </source>
</evidence>